<proteinExistence type="predicted"/>
<organism evidence="1 2">
    <name type="scientific">Cetraspora pellucida</name>
    <dbReference type="NCBI Taxonomy" id="1433469"/>
    <lineage>
        <taxon>Eukaryota</taxon>
        <taxon>Fungi</taxon>
        <taxon>Fungi incertae sedis</taxon>
        <taxon>Mucoromycota</taxon>
        <taxon>Glomeromycotina</taxon>
        <taxon>Glomeromycetes</taxon>
        <taxon>Diversisporales</taxon>
        <taxon>Gigasporaceae</taxon>
        <taxon>Cetraspora</taxon>
    </lineage>
</organism>
<evidence type="ECO:0000313" key="1">
    <source>
        <dbReference type="EMBL" id="CAG8697441.1"/>
    </source>
</evidence>
<protein>
    <submittedName>
        <fullName evidence="1">9493_t:CDS:1</fullName>
    </submittedName>
</protein>
<sequence length="256" mass="29104">VILIDLPPFLDSWNALDGTWTRRFLREVIEIDRDLYNDIKNKVISFQFNYGKGTPDQLPPDSGKHQLLPGSHLRDSTCSLSVDSERADLTICHFWEEMISKRSRLKLRKDLDAEIQKDYEDLMKSLCDKHFLDSTANNEIMAKKIKTNQDPSKKKLPPNMLPDGTIFDKATPLNLIPSNESGNDDPSLILVNDDEDDENDNVPDPNEIPDLSSSNPQMWSLPSGKSVEDIFATNVSKNSKAYRQKKRLTSIEKATL</sequence>
<gene>
    <name evidence="1" type="ORF">SPELUC_LOCUS11098</name>
</gene>
<comment type="caution">
    <text evidence="1">The sequence shown here is derived from an EMBL/GenBank/DDBJ whole genome shotgun (WGS) entry which is preliminary data.</text>
</comment>
<dbReference type="Proteomes" id="UP000789366">
    <property type="component" value="Unassembled WGS sequence"/>
</dbReference>
<accession>A0ACA9P9X5</accession>
<dbReference type="EMBL" id="CAJVPW010022418">
    <property type="protein sequence ID" value="CAG8697441.1"/>
    <property type="molecule type" value="Genomic_DNA"/>
</dbReference>
<name>A0ACA9P9X5_9GLOM</name>
<feature type="non-terminal residue" evidence="1">
    <location>
        <position position="1"/>
    </location>
</feature>
<keyword evidence="2" id="KW-1185">Reference proteome</keyword>
<evidence type="ECO:0000313" key="2">
    <source>
        <dbReference type="Proteomes" id="UP000789366"/>
    </source>
</evidence>
<reference evidence="1" key="1">
    <citation type="submission" date="2021-06" db="EMBL/GenBank/DDBJ databases">
        <authorList>
            <person name="Kallberg Y."/>
            <person name="Tangrot J."/>
            <person name="Rosling A."/>
        </authorList>
    </citation>
    <scope>NUCLEOTIDE SEQUENCE</scope>
    <source>
        <strain evidence="1">28 12/20/2015</strain>
    </source>
</reference>